<keyword evidence="3" id="KW-1185">Reference proteome</keyword>
<feature type="chain" id="PRO_5037146201" evidence="1">
    <location>
        <begin position="22"/>
        <end position="306"/>
    </location>
</feature>
<evidence type="ECO:0000313" key="2">
    <source>
        <dbReference type="EMBL" id="QSZ41992.1"/>
    </source>
</evidence>
<reference evidence="2" key="2">
    <citation type="submission" date="2021-04" db="EMBL/GenBank/DDBJ databases">
        <title>Isolation and characterization of a novel species of the genus Sulfurimonas.</title>
        <authorList>
            <person name="Fukui M."/>
        </authorList>
    </citation>
    <scope>NUCLEOTIDE SEQUENCE</scope>
    <source>
        <strain evidence="2">H1576</strain>
    </source>
</reference>
<gene>
    <name evidence="2" type="ORF">GJV85_07675</name>
</gene>
<reference evidence="2" key="1">
    <citation type="submission" date="2019-11" db="EMBL/GenBank/DDBJ databases">
        <authorList>
            <person name="Kojima H."/>
        </authorList>
    </citation>
    <scope>NUCLEOTIDE SEQUENCE</scope>
    <source>
        <strain evidence="2">H1576</strain>
    </source>
</reference>
<dbReference type="Gene3D" id="3.30.310.70">
    <property type="entry name" value="TT1751-like domain"/>
    <property type="match status" value="2"/>
</dbReference>
<name>A0A975GCY0_9BACT</name>
<dbReference type="EMBL" id="CP046072">
    <property type="protein sequence ID" value="QSZ41992.1"/>
    <property type="molecule type" value="Genomic_DNA"/>
</dbReference>
<accession>A0A975GCY0</accession>
<sequence length="306" mass="34590">MKKIVLFVVALMSVVSLQAQGDLHLFEVNNKSGKITPLIIEEAFTKNGFSLGINSEMNGPFTKQFQQTDFKVFTLLTVYHTEFSKDLVNKYPQAGVFIPMGVGIYQGANEDTLHISMLTAETQAKILGSDTVILKKIEKAALKVVNNLLPNAKHNISKDSLKESRNLVTQYEMDLDGEDWADMREEFEMNLEAGFEPFGFVMPSFMDYNEELTQEGSVDSPYDFYDTYSICKLKVIYNVAKTRPEASAFAPCTTMVYKKKDEDKIVVGFPAVYNWLSSARIEDKNAHDVLMKAQKDFESILKDITE</sequence>
<dbReference type="SUPFAM" id="SSF103247">
    <property type="entry name" value="TT1751-like"/>
    <property type="match status" value="2"/>
</dbReference>
<feature type="signal peptide" evidence="1">
    <location>
        <begin position="1"/>
        <end position="21"/>
    </location>
</feature>
<proteinExistence type="predicted"/>
<dbReference type="KEGG" id="saqt:GJV85_07675"/>
<organism evidence="2 3">
    <name type="scientific">Sulfurimonas aquatica</name>
    <dbReference type="NCBI Taxonomy" id="2672570"/>
    <lineage>
        <taxon>Bacteria</taxon>
        <taxon>Pseudomonadati</taxon>
        <taxon>Campylobacterota</taxon>
        <taxon>Epsilonproteobacteria</taxon>
        <taxon>Campylobacterales</taxon>
        <taxon>Sulfurimonadaceae</taxon>
        <taxon>Sulfurimonas</taxon>
    </lineage>
</organism>
<dbReference type="AlphaFoldDB" id="A0A975GCY0"/>
<evidence type="ECO:0000256" key="1">
    <source>
        <dbReference type="SAM" id="SignalP"/>
    </source>
</evidence>
<protein>
    <submittedName>
        <fullName evidence="2">DUF302 domain-containing protein</fullName>
    </submittedName>
</protein>
<keyword evidence="1" id="KW-0732">Signal</keyword>
<dbReference type="InterPro" id="IPR035923">
    <property type="entry name" value="TT1751-like_sf"/>
</dbReference>
<dbReference type="RefSeq" id="WP_207560809.1">
    <property type="nucleotide sequence ID" value="NZ_CP046072.1"/>
</dbReference>
<evidence type="ECO:0000313" key="3">
    <source>
        <dbReference type="Proteomes" id="UP000671852"/>
    </source>
</evidence>
<dbReference type="Proteomes" id="UP000671852">
    <property type="component" value="Chromosome"/>
</dbReference>